<feature type="transmembrane region" description="Helical" evidence="5">
    <location>
        <begin position="124"/>
        <end position="140"/>
    </location>
</feature>
<accession>D9SRV4</accession>
<proteinExistence type="predicted"/>
<dbReference type="PROSITE" id="PS51379">
    <property type="entry name" value="4FE4S_FER_2"/>
    <property type="match status" value="1"/>
</dbReference>
<dbReference type="InterPro" id="IPR007329">
    <property type="entry name" value="FMN-bd"/>
</dbReference>
<dbReference type="Proteomes" id="UP000002730">
    <property type="component" value="Chromosome"/>
</dbReference>
<dbReference type="Gene3D" id="3.90.1010.20">
    <property type="match status" value="9"/>
</dbReference>
<keyword evidence="5" id="KW-0812">Transmembrane</keyword>
<feature type="compositionally biased region" description="Low complexity" evidence="4">
    <location>
        <begin position="668"/>
        <end position="685"/>
    </location>
</feature>
<feature type="region of interest" description="Disordered" evidence="4">
    <location>
        <begin position="778"/>
        <end position="826"/>
    </location>
</feature>
<feature type="compositionally biased region" description="Low complexity" evidence="4">
    <location>
        <begin position="919"/>
        <end position="939"/>
    </location>
</feature>
<protein>
    <submittedName>
        <fullName evidence="7">FMN-binding domain protein</fullName>
    </submittedName>
</protein>
<dbReference type="RefSeq" id="WP_013291608.1">
    <property type="nucleotide sequence ID" value="NC_014393.1"/>
</dbReference>
<feature type="region of interest" description="Disordered" evidence="4">
    <location>
        <begin position="404"/>
        <end position="434"/>
    </location>
</feature>
<evidence type="ECO:0000256" key="5">
    <source>
        <dbReference type="SAM" id="Phobius"/>
    </source>
</evidence>
<dbReference type="KEGG" id="ccb:Clocel_0700"/>
<keyword evidence="3 5" id="KW-0472">Membrane</keyword>
<keyword evidence="8" id="KW-1185">Reference proteome</keyword>
<dbReference type="GO" id="GO:0005886">
    <property type="term" value="C:plasma membrane"/>
    <property type="evidence" value="ECO:0007669"/>
    <property type="project" value="UniProtKB-SubCell"/>
</dbReference>
<dbReference type="SUPFAM" id="SSF54862">
    <property type="entry name" value="4Fe-4S ferredoxins"/>
    <property type="match status" value="1"/>
</dbReference>
<feature type="transmembrane region" description="Helical" evidence="5">
    <location>
        <begin position="269"/>
        <end position="288"/>
    </location>
</feature>
<keyword evidence="5" id="KW-1133">Transmembrane helix</keyword>
<evidence type="ECO:0000313" key="8">
    <source>
        <dbReference type="Proteomes" id="UP000002730"/>
    </source>
</evidence>
<dbReference type="GO" id="GO:0010181">
    <property type="term" value="F:FMN binding"/>
    <property type="evidence" value="ECO:0007669"/>
    <property type="project" value="InterPro"/>
</dbReference>
<gene>
    <name evidence="7" type="ordered locus">Clocel_0700</name>
</gene>
<evidence type="ECO:0000256" key="4">
    <source>
        <dbReference type="SAM" id="MobiDB-lite"/>
    </source>
</evidence>
<evidence type="ECO:0000259" key="6">
    <source>
        <dbReference type="PROSITE" id="PS51379"/>
    </source>
</evidence>
<evidence type="ECO:0000256" key="3">
    <source>
        <dbReference type="ARBA" id="ARBA00023136"/>
    </source>
</evidence>
<feature type="transmembrane region" description="Helical" evidence="5">
    <location>
        <begin position="160"/>
        <end position="184"/>
    </location>
</feature>
<dbReference type="PANTHER" id="PTHR30224">
    <property type="entry name" value="ELECTRON TRANSPORT PROTEIN"/>
    <property type="match status" value="1"/>
</dbReference>
<evidence type="ECO:0000256" key="2">
    <source>
        <dbReference type="ARBA" id="ARBA00022475"/>
    </source>
</evidence>
<dbReference type="InterPro" id="IPR017896">
    <property type="entry name" value="4Fe4S_Fe-S-bd"/>
</dbReference>
<dbReference type="InterPro" id="IPR052378">
    <property type="entry name" value="NosR_regulator"/>
</dbReference>
<comment type="subcellular location">
    <subcellularLocation>
        <location evidence="1">Cell membrane</location>
    </subcellularLocation>
</comment>
<feature type="transmembrane region" description="Helical" evidence="5">
    <location>
        <begin position="86"/>
        <end position="103"/>
    </location>
</feature>
<feature type="compositionally biased region" description="Basic and acidic residues" evidence="4">
    <location>
        <begin position="404"/>
        <end position="426"/>
    </location>
</feature>
<reference evidence="7 8" key="1">
    <citation type="submission" date="2010-08" db="EMBL/GenBank/DDBJ databases">
        <title>Complete sequence of Clostridium cellulovorans 743B.</title>
        <authorList>
            <consortium name="US DOE Joint Genome Institute"/>
            <person name="Lucas S."/>
            <person name="Copeland A."/>
            <person name="Lapidus A."/>
            <person name="Cheng J.-F."/>
            <person name="Bruce D."/>
            <person name="Goodwin L."/>
            <person name="Pitluck S."/>
            <person name="Chertkov O."/>
            <person name="Detter J.C."/>
            <person name="Han C."/>
            <person name="Tapia R."/>
            <person name="Land M."/>
            <person name="Hauser L."/>
            <person name="Chang Y.-J."/>
            <person name="Jeffries C."/>
            <person name="Kyrpides N."/>
            <person name="Ivanova N."/>
            <person name="Mikhailova N."/>
            <person name="Hemme C.L."/>
            <person name="Woyke T."/>
        </authorList>
    </citation>
    <scope>NUCLEOTIDE SEQUENCE [LARGE SCALE GENOMIC DNA]</scope>
    <source>
        <strain evidence="8">ATCC 35296 / DSM 3052 / OCM 3 / 743B</strain>
    </source>
</reference>
<organism evidence="7 8">
    <name type="scientific">Clostridium cellulovorans (strain ATCC 35296 / DSM 3052 / OCM 3 / 743B)</name>
    <dbReference type="NCBI Taxonomy" id="573061"/>
    <lineage>
        <taxon>Bacteria</taxon>
        <taxon>Bacillati</taxon>
        <taxon>Bacillota</taxon>
        <taxon>Clostridia</taxon>
        <taxon>Eubacteriales</taxon>
        <taxon>Clostridiaceae</taxon>
        <taxon>Clostridium</taxon>
    </lineage>
</organism>
<feature type="region of interest" description="Disordered" evidence="4">
    <location>
        <begin position="649"/>
        <end position="691"/>
    </location>
</feature>
<keyword evidence="2" id="KW-1003">Cell membrane</keyword>
<dbReference type="STRING" id="573061.Clocel_0700"/>
<dbReference type="Pfam" id="PF12801">
    <property type="entry name" value="Fer4_5"/>
    <property type="match status" value="2"/>
</dbReference>
<evidence type="ECO:0000256" key="1">
    <source>
        <dbReference type="ARBA" id="ARBA00004236"/>
    </source>
</evidence>
<feature type="compositionally biased region" description="Pro residues" evidence="4">
    <location>
        <begin position="656"/>
        <end position="667"/>
    </location>
</feature>
<dbReference type="EMBL" id="CP002160">
    <property type="protein sequence ID" value="ADL50471.1"/>
    <property type="molecule type" value="Genomic_DNA"/>
</dbReference>
<evidence type="ECO:0000313" key="7">
    <source>
        <dbReference type="EMBL" id="ADL50471.1"/>
    </source>
</evidence>
<feature type="domain" description="4Fe-4S ferredoxin-type" evidence="6">
    <location>
        <begin position="235"/>
        <end position="264"/>
    </location>
</feature>
<sequence>MDLKSSNISKKINVLKRKFTLIKISRTIIQLIFLYFFSGMFTLAFTGFKSMFLRLTREDFSLVTSFNFLAAFIAVVALSILIGRFFCGWLCAFGAYNDFLYWVSRKFIKKKIKIPQKIDEKLRYIKYIVLLFIMIAFWFLDLAPETSISPWDAFAQLPQIATMAPLMPIAFILLALITVGALLIERFFCKYLCPLGGILAITSKFKLISISKPTAQCGKCQLCTSKCPMGLNLSEVEAVDSGECISCLKCVDVCHRSNPHLVAFKKINLKWYSSTIAALLLFSFIFFGKKFVKPDTSLSNKAVSAEIAKADESLYNDGIYIGVGTGFRPNLTVEVKIVQGRISDIAITSHEETTGYYEQAFDIVPKEILASQTTDVDIVSGATKSSNGIKEAVADALKKARKLTVENKNSADNKNTTDKTKTENKSPDVSMDSSLKFKDGTFTGSATGYQPGLTVAVTITNGKIANIEITSDNETPGFKEKAFEAIPSRIIAAQSTNVDIVSGATMSSKGIMAAVKNALEQAIISGELPKDTASTNTGSTTNNNTINKAVTPENLPTYTGNGLYKDGIYTGIGNGFMPNLKVSVTVSGGKITNITILEHTETPGFYENAFALVPNRIISNQNTNVDTVSGATRSSKGIMEAVNNALKDAKLNTTPTVPPAPTNPTNPTPGGNGSTQPGGNNNPGNELPVYTGEGLYKDGVYTGTGNGFMPNLKVSVTVKDKKISEITIMEHDETPGFYENAFNLVPKRIISNQNTNVDTVSGATRSSKGIIEAVNNALKDAKLNTTPTNPTEPTTPTNPTNPTPGGNGSTQPGGNNNPGNELPVYTGEGLYKDGVYTGTGNGFMPNLKVSVTVKDKKISEITIMEHDETPGFYENAFNLVPKRIISNQNTNVDTVSGATRSSKGIIEAVNNALKDAKLNTTPTNPTEPTTPTNPTIPTPGGNGSTQPDNNTPVTKVYPLYKDGTYTGIARGRRNNLILDVTVKDSKITNIALISYREDLSYMKQAMTPMAEKIITAQSTDVDVVSGATQTSNGIKDAVNSALGKAIYKDGVYSGAARGYNRRSSININVTVTGGKISNIDLVSQAETESYFNQVWPLIPNEIIKTQSLAVDGVSGATRSSNGIKNAVKAALSTAASTGEISTYPSASDIIAPFRDGIYTGKANGYRDNLNVIVTIKDNKILKIELGANNETPSYFSKVWPLLPDQIISTQSADVDAVSGATRSSIGISNAVKDALRQSKLALSADPVAPYKDGTYRGVALGYKAGLNVDVTVKDNIITNIEIKENNETPSYFEKAWLPVSTSIIEKQSTTVDTISGATRSSIGIMEAVKVALRDAHDETLDLS</sequence>
<dbReference type="eggNOG" id="COG3976">
    <property type="taxonomic scope" value="Bacteria"/>
</dbReference>
<feature type="compositionally biased region" description="Low complexity" evidence="4">
    <location>
        <begin position="784"/>
        <end position="820"/>
    </location>
</feature>
<name>D9SRV4_CLOC7</name>
<dbReference type="SMART" id="SM00900">
    <property type="entry name" value="FMN_bind"/>
    <property type="match status" value="9"/>
</dbReference>
<dbReference type="HOGENOM" id="CLU_272580_0_0_9"/>
<feature type="transmembrane region" description="Helical" evidence="5">
    <location>
        <begin position="28"/>
        <end position="48"/>
    </location>
</feature>
<dbReference type="OrthoDB" id="9806398at2"/>
<feature type="transmembrane region" description="Helical" evidence="5">
    <location>
        <begin position="60"/>
        <end position="80"/>
    </location>
</feature>
<dbReference type="eggNOG" id="COG0348">
    <property type="taxonomic scope" value="Bacteria"/>
</dbReference>
<feature type="region of interest" description="Disordered" evidence="4">
    <location>
        <begin position="917"/>
        <end position="956"/>
    </location>
</feature>
<dbReference type="Pfam" id="PF04205">
    <property type="entry name" value="FMN_bind"/>
    <property type="match status" value="9"/>
</dbReference>
<dbReference type="PANTHER" id="PTHR30224:SF4">
    <property type="entry name" value="ELECTRON TRANSPORT PROTEIN YCCM-RELATED"/>
    <property type="match status" value="1"/>
</dbReference>